<dbReference type="GeneID" id="85307827"/>
<feature type="compositionally biased region" description="Basic and acidic residues" evidence="7">
    <location>
        <begin position="397"/>
        <end position="406"/>
    </location>
</feature>
<accession>A0AAJ0FLI4</accession>
<dbReference type="Gene3D" id="2.130.10.10">
    <property type="entry name" value="YVTN repeat-like/Quinoprotein amine dehydrogenase"/>
    <property type="match status" value="1"/>
</dbReference>
<dbReference type="InterPro" id="IPR015943">
    <property type="entry name" value="WD40/YVTN_repeat-like_dom_sf"/>
</dbReference>
<name>A0AAJ0FLI4_9PEZI</name>
<evidence type="ECO:0000313" key="8">
    <source>
        <dbReference type="EMBL" id="KAK1766709.1"/>
    </source>
</evidence>
<feature type="region of interest" description="Disordered" evidence="7">
    <location>
        <begin position="371"/>
        <end position="414"/>
    </location>
</feature>
<evidence type="ECO:0000256" key="2">
    <source>
        <dbReference type="ARBA" id="ARBA00022574"/>
    </source>
</evidence>
<keyword evidence="2 6" id="KW-0853">WD repeat</keyword>
<evidence type="ECO:0000256" key="4">
    <source>
        <dbReference type="ARBA" id="ARBA00023015"/>
    </source>
</evidence>
<dbReference type="PROSITE" id="PS50294">
    <property type="entry name" value="WD_REPEATS_REGION"/>
    <property type="match status" value="2"/>
</dbReference>
<evidence type="ECO:0000256" key="5">
    <source>
        <dbReference type="ARBA" id="ARBA00023163"/>
    </source>
</evidence>
<feature type="repeat" description="WD" evidence="6">
    <location>
        <begin position="132"/>
        <end position="168"/>
    </location>
</feature>
<dbReference type="InterPro" id="IPR051243">
    <property type="entry name" value="PcG_WD-repeat"/>
</dbReference>
<keyword evidence="4" id="KW-0805">Transcription regulation</keyword>
<evidence type="ECO:0000256" key="3">
    <source>
        <dbReference type="ARBA" id="ARBA00022737"/>
    </source>
</evidence>
<dbReference type="InterPro" id="IPR001680">
    <property type="entry name" value="WD40_rpt"/>
</dbReference>
<dbReference type="AlphaFoldDB" id="A0AAJ0FLI4"/>
<dbReference type="PROSITE" id="PS50082">
    <property type="entry name" value="WD_REPEATS_2"/>
    <property type="match status" value="2"/>
</dbReference>
<proteinExistence type="inferred from homology"/>
<keyword evidence="9" id="KW-1185">Reference proteome</keyword>
<evidence type="ECO:0000313" key="9">
    <source>
        <dbReference type="Proteomes" id="UP001244011"/>
    </source>
</evidence>
<dbReference type="Pfam" id="PF00400">
    <property type="entry name" value="WD40"/>
    <property type="match status" value="2"/>
</dbReference>
<dbReference type="PANTHER" id="PTHR10253">
    <property type="entry name" value="POLYCOMB PROTEIN"/>
    <property type="match status" value="1"/>
</dbReference>
<dbReference type="InterPro" id="IPR036322">
    <property type="entry name" value="WD40_repeat_dom_sf"/>
</dbReference>
<dbReference type="SMART" id="SM00320">
    <property type="entry name" value="WD40"/>
    <property type="match status" value="5"/>
</dbReference>
<evidence type="ECO:0000256" key="7">
    <source>
        <dbReference type="SAM" id="MobiDB-lite"/>
    </source>
</evidence>
<gene>
    <name evidence="8" type="ORF">QBC33DRAFT_452198</name>
</gene>
<sequence>MPTVAENGEWDLPRLRASFGFEDDFKYLSSDDGAQEFFDVKFYPYNPPGASPVFAAVSKKHAVVCRLSQPKDNTNNPCEVIQIIRDDDPDASNCACCWTKDPETERALLCVAGNDAKVKVYSVKDGKLVRTLVGHGDGINDLATSPDDPLIIASASDDTTVRIWSLASVHERQPCLCLLGGEGHSWDLLSVAFHDTGRYVLSAGHDQVINLWTLPDLPKEHTDAPIVIYYPHFSTSEVHSGLVDCVAFLGDCILSHACHEETIVLWRIEGFSSEDPPPSPSQAPTTYDPSKLTRSAFAPIISPSCPAQYTRLLEFQAAGCGPQFFMRFKVYEAPNRHPVLAFCNAKSKTSFWDLARLTTYHEFMTALNNPKKDKDSHLERPPWLNFKQPKKPNTMARVRDPSDKDSMVSVGASSDPDSGAALGITHDSISNWDELYGISHPHDHPIKPHKIVGVSGESKFVGRQVAWSPGGEWCVVVGNQNRALIFQRWAKEKGAQSGA</sequence>
<protein>
    <submittedName>
        <fullName evidence="8">WD40-repeat-containing domain protein</fullName>
    </submittedName>
</protein>
<dbReference type="Proteomes" id="UP001244011">
    <property type="component" value="Unassembled WGS sequence"/>
</dbReference>
<feature type="compositionally biased region" description="Basic and acidic residues" evidence="7">
    <location>
        <begin position="371"/>
        <end position="380"/>
    </location>
</feature>
<organism evidence="8 9">
    <name type="scientific">Phialemonium atrogriseum</name>
    <dbReference type="NCBI Taxonomy" id="1093897"/>
    <lineage>
        <taxon>Eukaryota</taxon>
        <taxon>Fungi</taxon>
        <taxon>Dikarya</taxon>
        <taxon>Ascomycota</taxon>
        <taxon>Pezizomycotina</taxon>
        <taxon>Sordariomycetes</taxon>
        <taxon>Sordariomycetidae</taxon>
        <taxon>Cephalothecales</taxon>
        <taxon>Cephalothecaceae</taxon>
        <taxon>Phialemonium</taxon>
    </lineage>
</organism>
<comment type="similarity">
    <text evidence="1">Belongs to the WD repeat ESC family.</text>
</comment>
<feature type="repeat" description="WD" evidence="6">
    <location>
        <begin position="181"/>
        <end position="214"/>
    </location>
</feature>
<dbReference type="EMBL" id="MU839010">
    <property type="protein sequence ID" value="KAK1766709.1"/>
    <property type="molecule type" value="Genomic_DNA"/>
</dbReference>
<reference evidence="8" key="1">
    <citation type="submission" date="2023-06" db="EMBL/GenBank/DDBJ databases">
        <title>Genome-scale phylogeny and comparative genomics of the fungal order Sordariales.</title>
        <authorList>
            <consortium name="Lawrence Berkeley National Laboratory"/>
            <person name="Hensen N."/>
            <person name="Bonometti L."/>
            <person name="Westerberg I."/>
            <person name="Brannstrom I.O."/>
            <person name="Guillou S."/>
            <person name="Cros-Aarteil S."/>
            <person name="Calhoun S."/>
            <person name="Haridas S."/>
            <person name="Kuo A."/>
            <person name="Mondo S."/>
            <person name="Pangilinan J."/>
            <person name="Riley R."/>
            <person name="Labutti K."/>
            <person name="Andreopoulos B."/>
            <person name="Lipzen A."/>
            <person name="Chen C."/>
            <person name="Yanf M."/>
            <person name="Daum C."/>
            <person name="Ng V."/>
            <person name="Clum A."/>
            <person name="Steindorff A."/>
            <person name="Ohm R."/>
            <person name="Martin F."/>
            <person name="Silar P."/>
            <person name="Natvig D."/>
            <person name="Lalanne C."/>
            <person name="Gautier V."/>
            <person name="Ament-Velasquez S.L."/>
            <person name="Kruys A."/>
            <person name="Hutchinson M.I."/>
            <person name="Powell A.J."/>
            <person name="Barry K."/>
            <person name="Miller A.N."/>
            <person name="Grigoriev I.V."/>
            <person name="Debuchy R."/>
            <person name="Gladieux P."/>
            <person name="Thoren M.H."/>
            <person name="Johannesson H."/>
        </authorList>
    </citation>
    <scope>NUCLEOTIDE SEQUENCE</scope>
    <source>
        <strain evidence="8">8032-3</strain>
    </source>
</reference>
<keyword evidence="3" id="KW-0677">Repeat</keyword>
<dbReference type="SUPFAM" id="SSF50978">
    <property type="entry name" value="WD40 repeat-like"/>
    <property type="match status" value="1"/>
</dbReference>
<dbReference type="RefSeq" id="XP_060282922.1">
    <property type="nucleotide sequence ID" value="XM_060424640.1"/>
</dbReference>
<comment type="caution">
    <text evidence="8">The sequence shown here is derived from an EMBL/GenBank/DDBJ whole genome shotgun (WGS) entry which is preliminary data.</text>
</comment>
<evidence type="ECO:0000256" key="6">
    <source>
        <dbReference type="PROSITE-ProRule" id="PRU00221"/>
    </source>
</evidence>
<keyword evidence="5" id="KW-0804">Transcription</keyword>
<evidence type="ECO:0000256" key="1">
    <source>
        <dbReference type="ARBA" id="ARBA00008075"/>
    </source>
</evidence>